<feature type="domain" description="UDP-glucose/GDP-mannose dehydrogenase N-terminal" evidence="1">
    <location>
        <begin position="1"/>
        <end position="57"/>
    </location>
</feature>
<dbReference type="PANTHER" id="PTHR43750">
    <property type="entry name" value="UDP-GLUCOSE 6-DEHYDROGENASE TUAD"/>
    <property type="match status" value="1"/>
</dbReference>
<dbReference type="EC" id="1.1.1.22" evidence="2"/>
<proteinExistence type="predicted"/>
<dbReference type="GO" id="GO:0051287">
    <property type="term" value="F:NAD binding"/>
    <property type="evidence" value="ECO:0007669"/>
    <property type="project" value="InterPro"/>
</dbReference>
<gene>
    <name evidence="2" type="ORF">JCM19241_5018</name>
</gene>
<dbReference type="AlphaFoldDB" id="A0A0B8QA57"/>
<reference evidence="2 3" key="1">
    <citation type="submission" date="2015-01" db="EMBL/GenBank/DDBJ databases">
        <title>Vibrio sp. C94 JCM 19241 whole genome shotgun sequence.</title>
        <authorList>
            <person name="Sawabe T."/>
            <person name="Meirelles P."/>
            <person name="Feng G."/>
            <person name="Sayaka M."/>
            <person name="Hattori M."/>
            <person name="Ohkuma M."/>
        </authorList>
    </citation>
    <scope>NUCLEOTIDE SEQUENCE [LARGE SCALE GENOMIC DNA]</scope>
    <source>
        <strain evidence="3">JCM 19241</strain>
    </source>
</reference>
<dbReference type="SUPFAM" id="SSF51735">
    <property type="entry name" value="NAD(P)-binding Rossmann-fold domains"/>
    <property type="match status" value="1"/>
</dbReference>
<dbReference type="Pfam" id="PF03721">
    <property type="entry name" value="UDPG_MGDP_dh_N"/>
    <property type="match status" value="1"/>
</dbReference>
<dbReference type="STRING" id="1481914.JCM19241_5018"/>
<dbReference type="PANTHER" id="PTHR43750:SF2">
    <property type="entry name" value="UDP-GLUCOSE 6-DEHYDROGENASE"/>
    <property type="match status" value="1"/>
</dbReference>
<name>A0A0B8QA57_9VIBR</name>
<reference evidence="2 3" key="2">
    <citation type="submission" date="2015-01" db="EMBL/GenBank/DDBJ databases">
        <authorList>
            <consortium name="NBRP consortium"/>
            <person name="Sawabe T."/>
            <person name="Meirelles P."/>
            <person name="Feng G."/>
            <person name="Sayaka M."/>
            <person name="Hattori M."/>
            <person name="Ohkuma M."/>
        </authorList>
    </citation>
    <scope>NUCLEOTIDE SEQUENCE [LARGE SCALE GENOMIC DNA]</scope>
    <source>
        <strain evidence="3">JCM 19241</strain>
    </source>
</reference>
<dbReference type="InterPro" id="IPR036291">
    <property type="entry name" value="NAD(P)-bd_dom_sf"/>
</dbReference>
<keyword evidence="2" id="KW-0560">Oxidoreductase</keyword>
<evidence type="ECO:0000313" key="3">
    <source>
        <dbReference type="Proteomes" id="UP000031666"/>
    </source>
</evidence>
<comment type="caution">
    <text evidence="2">The sequence shown here is derived from an EMBL/GenBank/DDBJ whole genome shotgun (WGS) entry which is preliminary data.</text>
</comment>
<evidence type="ECO:0000313" key="2">
    <source>
        <dbReference type="EMBL" id="GAM73822.1"/>
    </source>
</evidence>
<dbReference type="EMBL" id="BBSC01000002">
    <property type="protein sequence ID" value="GAM73822.1"/>
    <property type="molecule type" value="Genomic_DNA"/>
</dbReference>
<accession>A0A0B8QA57</accession>
<dbReference type="Gene3D" id="3.40.50.720">
    <property type="entry name" value="NAD(P)-binding Rossmann-like Domain"/>
    <property type="match status" value="1"/>
</dbReference>
<dbReference type="GO" id="GO:0003979">
    <property type="term" value="F:UDP-glucose 6-dehydrogenase activity"/>
    <property type="evidence" value="ECO:0007669"/>
    <property type="project" value="UniProtKB-EC"/>
</dbReference>
<protein>
    <submittedName>
        <fullName evidence="2">UDP-glucose dehydrogenase</fullName>
        <ecNumber evidence="2">1.1.1.22</ecNumber>
    </submittedName>
</protein>
<dbReference type="Proteomes" id="UP000031666">
    <property type="component" value="Unassembled WGS sequence"/>
</dbReference>
<organism evidence="2 3">
    <name type="scientific">Vibrio ishigakensis</name>
    <dbReference type="NCBI Taxonomy" id="1481914"/>
    <lineage>
        <taxon>Bacteria</taxon>
        <taxon>Pseudomonadati</taxon>
        <taxon>Pseudomonadota</taxon>
        <taxon>Gammaproteobacteria</taxon>
        <taxon>Vibrionales</taxon>
        <taxon>Vibrionaceae</taxon>
        <taxon>Vibrio</taxon>
    </lineage>
</organism>
<sequence>MKIAIVGTGYVGLSNAMLLAQHHDVVAVDIIEEKVKLLNNKISPIVDVEIEDFLANKPLSFTAT</sequence>
<dbReference type="InterPro" id="IPR001732">
    <property type="entry name" value="UDP-Glc/GDP-Man_DH_N"/>
</dbReference>
<evidence type="ECO:0000259" key="1">
    <source>
        <dbReference type="Pfam" id="PF03721"/>
    </source>
</evidence>